<evidence type="ECO:0000256" key="1">
    <source>
        <dbReference type="ARBA" id="ARBA00001678"/>
    </source>
</evidence>
<protein>
    <recommendedName>
        <fullName evidence="4">mannan endo-1,4-beta-mannosidase</fullName>
        <ecNumber evidence="4">3.2.1.78</ecNumber>
    </recommendedName>
</protein>
<accession>A0AAW1Q767</accession>
<evidence type="ECO:0000259" key="9">
    <source>
        <dbReference type="Pfam" id="PF26410"/>
    </source>
</evidence>
<comment type="similarity">
    <text evidence="3">Belongs to the glycosyl hydrolase 5 (cellulase A) family.</text>
</comment>
<evidence type="ECO:0000256" key="2">
    <source>
        <dbReference type="ARBA" id="ARBA00004613"/>
    </source>
</evidence>
<dbReference type="PANTHER" id="PTHR31451:SF39">
    <property type="entry name" value="MANNAN ENDO-1,4-BETA-MANNOSIDASE 1"/>
    <property type="match status" value="1"/>
</dbReference>
<dbReference type="GO" id="GO:0005576">
    <property type="term" value="C:extracellular region"/>
    <property type="evidence" value="ECO:0007669"/>
    <property type="project" value="UniProtKB-SubCell"/>
</dbReference>
<organism evidence="10 11">
    <name type="scientific">[Myrmecia] bisecta</name>
    <dbReference type="NCBI Taxonomy" id="41462"/>
    <lineage>
        <taxon>Eukaryota</taxon>
        <taxon>Viridiplantae</taxon>
        <taxon>Chlorophyta</taxon>
        <taxon>core chlorophytes</taxon>
        <taxon>Trebouxiophyceae</taxon>
        <taxon>Trebouxiales</taxon>
        <taxon>Trebouxiaceae</taxon>
        <taxon>Myrmecia</taxon>
    </lineage>
</organism>
<name>A0AAW1Q767_9CHLO</name>
<evidence type="ECO:0000256" key="6">
    <source>
        <dbReference type="ARBA" id="ARBA00022729"/>
    </source>
</evidence>
<dbReference type="EC" id="3.2.1.78" evidence="4"/>
<dbReference type="InterPro" id="IPR017853">
    <property type="entry name" value="GH"/>
</dbReference>
<dbReference type="Gene3D" id="3.20.20.80">
    <property type="entry name" value="Glycosidases"/>
    <property type="match status" value="1"/>
</dbReference>
<comment type="catalytic activity">
    <reaction evidence="1">
        <text>Random hydrolysis of (1-&gt;4)-beta-D-mannosidic linkages in mannans, galactomannans and glucomannans.</text>
        <dbReference type="EC" id="3.2.1.78"/>
    </reaction>
</comment>
<proteinExistence type="inferred from homology"/>
<keyword evidence="11" id="KW-1185">Reference proteome</keyword>
<evidence type="ECO:0000256" key="7">
    <source>
        <dbReference type="ARBA" id="ARBA00022801"/>
    </source>
</evidence>
<comment type="caution">
    <text evidence="10">The sequence shown here is derived from an EMBL/GenBank/DDBJ whole genome shotgun (WGS) entry which is preliminary data.</text>
</comment>
<dbReference type="GO" id="GO:0000272">
    <property type="term" value="P:polysaccharide catabolic process"/>
    <property type="evidence" value="ECO:0007669"/>
    <property type="project" value="InterPro"/>
</dbReference>
<dbReference type="InterPro" id="IPR045053">
    <property type="entry name" value="MAN-like"/>
</dbReference>
<dbReference type="EMBL" id="JALJOR010000005">
    <property type="protein sequence ID" value="KAK9817202.1"/>
    <property type="molecule type" value="Genomic_DNA"/>
</dbReference>
<dbReference type="PANTHER" id="PTHR31451">
    <property type="match status" value="1"/>
</dbReference>
<comment type="subcellular location">
    <subcellularLocation>
        <location evidence="2">Secreted</location>
    </subcellularLocation>
</comment>
<dbReference type="InterPro" id="IPR001547">
    <property type="entry name" value="Glyco_hydro_5"/>
</dbReference>
<evidence type="ECO:0000256" key="3">
    <source>
        <dbReference type="ARBA" id="ARBA00005641"/>
    </source>
</evidence>
<dbReference type="SUPFAM" id="SSF51445">
    <property type="entry name" value="(Trans)glycosidases"/>
    <property type="match status" value="1"/>
</dbReference>
<evidence type="ECO:0000256" key="8">
    <source>
        <dbReference type="ARBA" id="ARBA00023295"/>
    </source>
</evidence>
<keyword evidence="6" id="KW-0732">Signal</keyword>
<evidence type="ECO:0000256" key="5">
    <source>
        <dbReference type="ARBA" id="ARBA00022525"/>
    </source>
</evidence>
<dbReference type="Pfam" id="PF26410">
    <property type="entry name" value="GH5_mannosidase"/>
    <property type="match status" value="1"/>
</dbReference>
<evidence type="ECO:0000313" key="10">
    <source>
        <dbReference type="EMBL" id="KAK9817202.1"/>
    </source>
</evidence>
<gene>
    <name evidence="10" type="ORF">WJX72_011021</name>
</gene>
<feature type="domain" description="Glycoside hydrolase family 5" evidence="9">
    <location>
        <begin position="8"/>
        <end position="277"/>
    </location>
</feature>
<evidence type="ECO:0000313" key="11">
    <source>
        <dbReference type="Proteomes" id="UP001489004"/>
    </source>
</evidence>
<reference evidence="10 11" key="1">
    <citation type="journal article" date="2024" name="Nat. Commun.">
        <title>Phylogenomics reveals the evolutionary origins of lichenization in chlorophyte algae.</title>
        <authorList>
            <person name="Puginier C."/>
            <person name="Libourel C."/>
            <person name="Otte J."/>
            <person name="Skaloud P."/>
            <person name="Haon M."/>
            <person name="Grisel S."/>
            <person name="Petersen M."/>
            <person name="Berrin J.G."/>
            <person name="Delaux P.M."/>
            <person name="Dal Grande F."/>
            <person name="Keller J."/>
        </authorList>
    </citation>
    <scope>NUCLEOTIDE SEQUENCE [LARGE SCALE GENOMIC DNA]</scope>
    <source>
        <strain evidence="10 11">SAG 2043</strain>
    </source>
</reference>
<keyword evidence="5" id="KW-0964">Secreted</keyword>
<sequence>MEGRVLRNKYNETVFRGIDRAIAVAGKYGMKAIISFVDFWKPDDGIQVWSYMCDDGSNTDKFYTSDKCKTMFRQHISNVLNRRNTYNNRLYKDDPTIMAWDTANEPRCQNQNSGSCHPDITQWVIEMAAYIKSVDPNHLVTTGGEGFFLAGTPEASSNPGAWGGQTGQDFVAQTSSTAVDFASIHLWPQNWLREDLGFVQQWVTAHMTVAAELNIPLVMEEFGYKLYPSADYKGAVAAKRDPYFQACYNAVQQSVQQGQVLKGAMFWEWDIMGPAEKLDVSSRAYTTTEYDSTW</sequence>
<dbReference type="AlphaFoldDB" id="A0AAW1Q767"/>
<keyword evidence="7" id="KW-0378">Hydrolase</keyword>
<dbReference type="Proteomes" id="UP001489004">
    <property type="component" value="Unassembled WGS sequence"/>
</dbReference>
<keyword evidence="8" id="KW-0326">Glycosidase</keyword>
<evidence type="ECO:0000256" key="4">
    <source>
        <dbReference type="ARBA" id="ARBA00012706"/>
    </source>
</evidence>
<dbReference type="GO" id="GO:0016985">
    <property type="term" value="F:mannan endo-1,4-beta-mannosidase activity"/>
    <property type="evidence" value="ECO:0007669"/>
    <property type="project" value="UniProtKB-EC"/>
</dbReference>